<dbReference type="InterPro" id="IPR051401">
    <property type="entry name" value="GtrA_CellWall_Glycosyl"/>
</dbReference>
<dbReference type="PANTHER" id="PTHR38459">
    <property type="entry name" value="PROPHAGE BACTOPRENOL-LINKED GLUCOSE TRANSLOCASE HOMOLOG"/>
    <property type="match status" value="1"/>
</dbReference>
<feature type="transmembrane region" description="Helical" evidence="6">
    <location>
        <begin position="37"/>
        <end position="57"/>
    </location>
</feature>
<evidence type="ECO:0000313" key="9">
    <source>
        <dbReference type="Proteomes" id="UP000238034"/>
    </source>
</evidence>
<dbReference type="RefSeq" id="WP_106291951.1">
    <property type="nucleotide sequence ID" value="NZ_PVTH01000002.1"/>
</dbReference>
<evidence type="ECO:0000256" key="5">
    <source>
        <dbReference type="ARBA" id="ARBA00023136"/>
    </source>
</evidence>
<gene>
    <name evidence="8" type="ORF">B0I27_102384</name>
</gene>
<proteinExistence type="inferred from homology"/>
<protein>
    <submittedName>
        <fullName evidence="8">Putative flippase GtrA</fullName>
    </submittedName>
</protein>
<dbReference type="OrthoDB" id="1448110at2"/>
<feature type="domain" description="GtrA/DPMS transmembrane" evidence="7">
    <location>
        <begin position="19"/>
        <end position="131"/>
    </location>
</feature>
<name>A0A2T0U9J9_9SPHI</name>
<evidence type="ECO:0000256" key="6">
    <source>
        <dbReference type="SAM" id="Phobius"/>
    </source>
</evidence>
<dbReference type="Pfam" id="PF04138">
    <property type="entry name" value="GtrA_DPMS_TM"/>
    <property type="match status" value="1"/>
</dbReference>
<dbReference type="EMBL" id="PVTH01000002">
    <property type="protein sequence ID" value="PRY54615.1"/>
    <property type="molecule type" value="Genomic_DNA"/>
</dbReference>
<reference evidence="8 9" key="1">
    <citation type="submission" date="2018-03" db="EMBL/GenBank/DDBJ databases">
        <title>Genomic Encyclopedia of Type Strains, Phase III (KMG-III): the genomes of soil and plant-associated and newly described type strains.</title>
        <authorList>
            <person name="Whitman W."/>
        </authorList>
    </citation>
    <scope>NUCLEOTIDE SEQUENCE [LARGE SCALE GENOMIC DNA]</scope>
    <source>
        <strain evidence="8 9">CGMCC 1.9313</strain>
    </source>
</reference>
<organism evidence="8 9">
    <name type="scientific">Arcticibacter pallidicorallinus</name>
    <dbReference type="NCBI Taxonomy" id="1259464"/>
    <lineage>
        <taxon>Bacteria</taxon>
        <taxon>Pseudomonadati</taxon>
        <taxon>Bacteroidota</taxon>
        <taxon>Sphingobacteriia</taxon>
        <taxon>Sphingobacteriales</taxon>
        <taxon>Sphingobacteriaceae</taxon>
        <taxon>Arcticibacter</taxon>
    </lineage>
</organism>
<keyword evidence="4 6" id="KW-1133">Transmembrane helix</keyword>
<evidence type="ECO:0000256" key="3">
    <source>
        <dbReference type="ARBA" id="ARBA00022692"/>
    </source>
</evidence>
<keyword evidence="3 6" id="KW-0812">Transmembrane</keyword>
<evidence type="ECO:0000313" key="8">
    <source>
        <dbReference type="EMBL" id="PRY54615.1"/>
    </source>
</evidence>
<dbReference type="PANTHER" id="PTHR38459:SF1">
    <property type="entry name" value="PROPHAGE BACTOPRENOL-LINKED GLUCOSE TRANSLOCASE HOMOLOG"/>
    <property type="match status" value="1"/>
</dbReference>
<dbReference type="GO" id="GO:0000271">
    <property type="term" value="P:polysaccharide biosynthetic process"/>
    <property type="evidence" value="ECO:0007669"/>
    <property type="project" value="InterPro"/>
</dbReference>
<dbReference type="GO" id="GO:0005886">
    <property type="term" value="C:plasma membrane"/>
    <property type="evidence" value="ECO:0007669"/>
    <property type="project" value="TreeGrafter"/>
</dbReference>
<dbReference type="AlphaFoldDB" id="A0A2T0U9J9"/>
<evidence type="ECO:0000256" key="1">
    <source>
        <dbReference type="ARBA" id="ARBA00004141"/>
    </source>
</evidence>
<comment type="caution">
    <text evidence="8">The sequence shown here is derived from an EMBL/GenBank/DDBJ whole genome shotgun (WGS) entry which is preliminary data.</text>
</comment>
<keyword evidence="9" id="KW-1185">Reference proteome</keyword>
<feature type="transmembrane region" description="Helical" evidence="6">
    <location>
        <begin position="7"/>
        <end position="31"/>
    </location>
</feature>
<sequence length="151" mass="16552">MTGKKGVVTFLKAQFSAFTGGIVDILAMIFFTEVVGIHYTLSIAFGGIIGALVNFSINRSWTFRSKSPNNGPIDTQLLRFCIVVAGSILLKSAGTFVLTESLGMDYRLSRILTDIVVSLGFNYTLQKNWVFVTARSAGSSVRRSQDDRDKL</sequence>
<comment type="subcellular location">
    <subcellularLocation>
        <location evidence="1">Membrane</location>
        <topology evidence="1">Multi-pass membrane protein</topology>
    </subcellularLocation>
</comment>
<accession>A0A2T0U9J9</accession>
<dbReference type="Proteomes" id="UP000238034">
    <property type="component" value="Unassembled WGS sequence"/>
</dbReference>
<keyword evidence="5 6" id="KW-0472">Membrane</keyword>
<evidence type="ECO:0000259" key="7">
    <source>
        <dbReference type="Pfam" id="PF04138"/>
    </source>
</evidence>
<evidence type="ECO:0000256" key="4">
    <source>
        <dbReference type="ARBA" id="ARBA00022989"/>
    </source>
</evidence>
<comment type="similarity">
    <text evidence="2">Belongs to the GtrA family.</text>
</comment>
<feature type="transmembrane region" description="Helical" evidence="6">
    <location>
        <begin position="77"/>
        <end position="98"/>
    </location>
</feature>
<evidence type="ECO:0000256" key="2">
    <source>
        <dbReference type="ARBA" id="ARBA00009399"/>
    </source>
</evidence>
<dbReference type="InterPro" id="IPR007267">
    <property type="entry name" value="GtrA_DPMS_TM"/>
</dbReference>